<dbReference type="Proteomes" id="UP000039370">
    <property type="component" value="Unassembled WGS sequence"/>
</dbReference>
<reference evidence="6" key="1">
    <citation type="submission" date="2015-01" db="EMBL/GenBank/DDBJ databases">
        <authorList>
            <person name="MANFREDI Pablo"/>
        </authorList>
    </citation>
    <scope>NUCLEOTIDE SEQUENCE [LARGE SCALE GENOMIC DNA]</scope>
    <source>
        <strain evidence="6">Cc11</strain>
    </source>
</reference>
<dbReference type="EMBL" id="CDOK01000084">
    <property type="protein sequence ID" value="CEN48508.1"/>
    <property type="molecule type" value="Genomic_DNA"/>
</dbReference>
<protein>
    <submittedName>
        <fullName evidence="5">Putative exported peptidase</fullName>
    </submittedName>
</protein>
<dbReference type="InterPro" id="IPR011055">
    <property type="entry name" value="Dup_hybrid_motif"/>
</dbReference>
<dbReference type="InterPro" id="IPR016047">
    <property type="entry name" value="M23ase_b-sheet_dom"/>
</dbReference>
<evidence type="ECO:0000313" key="5">
    <source>
        <dbReference type="EMBL" id="CEN48508.1"/>
    </source>
</evidence>
<evidence type="ECO:0000256" key="3">
    <source>
        <dbReference type="SAM" id="SignalP"/>
    </source>
</evidence>
<feature type="coiled-coil region" evidence="2">
    <location>
        <begin position="153"/>
        <end position="240"/>
    </location>
</feature>
<dbReference type="GO" id="GO:0004222">
    <property type="term" value="F:metalloendopeptidase activity"/>
    <property type="evidence" value="ECO:0007669"/>
    <property type="project" value="TreeGrafter"/>
</dbReference>
<name>A0A0B7IEW1_9FLAO</name>
<feature type="coiled-coil region" evidence="2">
    <location>
        <begin position="19"/>
        <end position="116"/>
    </location>
</feature>
<dbReference type="Gene3D" id="2.70.70.10">
    <property type="entry name" value="Glucose Permease (Domain IIA)"/>
    <property type="match status" value="1"/>
</dbReference>
<feature type="chain" id="PRO_5002117796" evidence="3">
    <location>
        <begin position="22"/>
        <end position="407"/>
    </location>
</feature>
<accession>A0A0B7IEW1</accession>
<dbReference type="InterPro" id="IPR050570">
    <property type="entry name" value="Cell_wall_metabolism_enzyme"/>
</dbReference>
<feature type="domain" description="M23ase beta-sheet core" evidence="4">
    <location>
        <begin position="308"/>
        <end position="400"/>
    </location>
</feature>
<dbReference type="PANTHER" id="PTHR21666">
    <property type="entry name" value="PEPTIDASE-RELATED"/>
    <property type="match status" value="1"/>
</dbReference>
<evidence type="ECO:0000259" key="4">
    <source>
        <dbReference type="Pfam" id="PF01551"/>
    </source>
</evidence>
<dbReference type="AlphaFoldDB" id="A0A0B7IEW1"/>
<evidence type="ECO:0000256" key="2">
    <source>
        <dbReference type="SAM" id="Coils"/>
    </source>
</evidence>
<keyword evidence="2" id="KW-0175">Coiled coil</keyword>
<sequence>MKKQRFIFLMICFLCSFFVQGQTSEQKDLEERKKVLIEQIKQMALLRSEQTQQRKSVLTQMEETEQKIQARTKLIHITQQQSSLLTREINKNTKQIQTLENELKHQKQEYTKLIKQSYKNKSKQNRLMFLLASESFWQGYKRMLYIKQYTDYRKKQAEEIQQKTIQIQAINQQLTAQRQEKEATLSEIRREEQLLQQEKREQQLLAENIRKKESDYEQQIREKQRQADAIDREIQRLIRQSIAENNKAGKVGRIKDAEVVFTLTPESRKVAESFEASKGNLIWPVAKGYKSQGFGIYSDPVYPDVKHYNNGVTIVTETGADARAVFHGEVSVIQAIPGSNKAVHVRHGNYITIYYNLTQVYVKKGDKVKAKTPLGRIFTDADKKTEMKFFIYKNTSKLNPEYWIHKM</sequence>
<dbReference type="SUPFAM" id="SSF51261">
    <property type="entry name" value="Duplicated hybrid motif"/>
    <property type="match status" value="1"/>
</dbReference>
<organism evidence="5 6">
    <name type="scientific">Capnocytophaga canimorsus</name>
    <dbReference type="NCBI Taxonomy" id="28188"/>
    <lineage>
        <taxon>Bacteria</taxon>
        <taxon>Pseudomonadati</taxon>
        <taxon>Bacteroidota</taxon>
        <taxon>Flavobacteriia</taxon>
        <taxon>Flavobacteriales</taxon>
        <taxon>Flavobacteriaceae</taxon>
        <taxon>Capnocytophaga</taxon>
    </lineage>
</organism>
<dbReference type="GeneID" id="69580214"/>
<feature type="signal peptide" evidence="3">
    <location>
        <begin position="1"/>
        <end position="21"/>
    </location>
</feature>
<gene>
    <name evidence="5" type="ORF">CCAN11_1740005</name>
</gene>
<dbReference type="CDD" id="cd12797">
    <property type="entry name" value="M23_peptidase"/>
    <property type="match status" value="1"/>
</dbReference>
<proteinExistence type="predicted"/>
<dbReference type="Gene3D" id="6.10.250.3150">
    <property type="match status" value="1"/>
</dbReference>
<dbReference type="RefSeq" id="WP_041985335.1">
    <property type="nucleotide sequence ID" value="NZ_CP022382.1"/>
</dbReference>
<dbReference type="PANTHER" id="PTHR21666:SF289">
    <property type="entry name" value="L-ALA--D-GLU ENDOPEPTIDASE"/>
    <property type="match status" value="1"/>
</dbReference>
<evidence type="ECO:0000313" key="6">
    <source>
        <dbReference type="Proteomes" id="UP000039370"/>
    </source>
</evidence>
<dbReference type="Pfam" id="PF01551">
    <property type="entry name" value="Peptidase_M23"/>
    <property type="match status" value="1"/>
</dbReference>
<evidence type="ECO:0000256" key="1">
    <source>
        <dbReference type="ARBA" id="ARBA00022729"/>
    </source>
</evidence>
<keyword evidence="1 3" id="KW-0732">Signal</keyword>